<accession>A0A644UJE8</accession>
<dbReference type="GO" id="GO:0005829">
    <property type="term" value="C:cytosol"/>
    <property type="evidence" value="ECO:0007669"/>
    <property type="project" value="TreeGrafter"/>
</dbReference>
<evidence type="ECO:0000256" key="6">
    <source>
        <dbReference type="SAM" id="MobiDB-lite"/>
    </source>
</evidence>
<dbReference type="InterPro" id="IPR000808">
    <property type="entry name" value="Mrp-like_CS"/>
</dbReference>
<evidence type="ECO:0000256" key="2">
    <source>
        <dbReference type="ARBA" id="ARBA00022741"/>
    </source>
</evidence>
<dbReference type="FunFam" id="3.40.50.300:FF:001119">
    <property type="entry name" value="Iron-sulfur cluster carrier protein"/>
    <property type="match status" value="1"/>
</dbReference>
<dbReference type="GO" id="GO:0046872">
    <property type="term" value="F:metal ion binding"/>
    <property type="evidence" value="ECO:0007669"/>
    <property type="project" value="UniProtKB-KW"/>
</dbReference>
<evidence type="ECO:0000256" key="4">
    <source>
        <dbReference type="ARBA" id="ARBA00023004"/>
    </source>
</evidence>
<sequence>MSDCDNCSHDNCSSCSSKPEPTEQETNIESFLAQVKHKLIVMSGKGGVGKSTVAADIALILSNKGFKVGLLDVDLHGPSIAGILGLTGIPLNVVGNKMLPYKYNDNLEVMTVQGLLADNDAALIWRGPVKIGVIKQFLADTQWSPLDYLIVDCPPGTGDEPLTVVQTIKDAKAIVVTTSQEIALADVRKSLNFCKLANIPIAGIVENMSGFVCPNCHTVHDIFKSGGGEKLAAENNLLFLGKIPIDPQIVESDDNGDPMGKLGVETNSALENIVEKLL</sequence>
<keyword evidence="2" id="KW-0547">Nucleotide-binding</keyword>
<keyword evidence="5" id="KW-0411">Iron-sulfur</keyword>
<dbReference type="InterPro" id="IPR033756">
    <property type="entry name" value="YlxH/NBP35"/>
</dbReference>
<gene>
    <name evidence="7" type="primary">apbC_4</name>
    <name evidence="7" type="ORF">SDC9_24795</name>
</gene>
<keyword evidence="4" id="KW-0408">Iron</keyword>
<dbReference type="HAMAP" id="MF_02040">
    <property type="entry name" value="Mrp_NBP35"/>
    <property type="match status" value="1"/>
</dbReference>
<dbReference type="Gene3D" id="3.40.50.300">
    <property type="entry name" value="P-loop containing nucleotide triphosphate hydrolases"/>
    <property type="match status" value="1"/>
</dbReference>
<dbReference type="AlphaFoldDB" id="A0A644UJE8"/>
<dbReference type="SUPFAM" id="SSF52540">
    <property type="entry name" value="P-loop containing nucleoside triphosphate hydrolases"/>
    <property type="match status" value="1"/>
</dbReference>
<evidence type="ECO:0000313" key="7">
    <source>
        <dbReference type="EMBL" id="MPL78923.1"/>
    </source>
</evidence>
<dbReference type="Pfam" id="PF10609">
    <property type="entry name" value="ParA"/>
    <property type="match status" value="1"/>
</dbReference>
<dbReference type="CDD" id="cd02037">
    <property type="entry name" value="Mrp_NBP35"/>
    <property type="match status" value="1"/>
</dbReference>
<evidence type="ECO:0000256" key="3">
    <source>
        <dbReference type="ARBA" id="ARBA00022840"/>
    </source>
</evidence>
<reference evidence="7" key="1">
    <citation type="submission" date="2019-08" db="EMBL/GenBank/DDBJ databases">
        <authorList>
            <person name="Kucharzyk K."/>
            <person name="Murdoch R.W."/>
            <person name="Higgins S."/>
            <person name="Loffler F."/>
        </authorList>
    </citation>
    <scope>NUCLEOTIDE SEQUENCE</scope>
</reference>
<comment type="caution">
    <text evidence="7">The sequence shown here is derived from an EMBL/GenBank/DDBJ whole genome shotgun (WGS) entry which is preliminary data.</text>
</comment>
<dbReference type="EMBL" id="VSSQ01000121">
    <property type="protein sequence ID" value="MPL78923.1"/>
    <property type="molecule type" value="Genomic_DNA"/>
</dbReference>
<keyword evidence="1" id="KW-0479">Metal-binding</keyword>
<dbReference type="GO" id="GO:0140663">
    <property type="term" value="F:ATP-dependent FeS chaperone activity"/>
    <property type="evidence" value="ECO:0007669"/>
    <property type="project" value="InterPro"/>
</dbReference>
<feature type="region of interest" description="Disordered" evidence="6">
    <location>
        <begin position="1"/>
        <end position="22"/>
    </location>
</feature>
<dbReference type="InterPro" id="IPR027417">
    <property type="entry name" value="P-loop_NTPase"/>
</dbReference>
<name>A0A644UJE8_9ZZZZ</name>
<dbReference type="PROSITE" id="PS01215">
    <property type="entry name" value="MRP"/>
    <property type="match status" value="1"/>
</dbReference>
<dbReference type="PANTHER" id="PTHR23264:SF19">
    <property type="entry name" value="CYTOSOLIC FE-S CLUSTER ASSEMBLY FACTOR NUBP2"/>
    <property type="match status" value="1"/>
</dbReference>
<evidence type="ECO:0000256" key="1">
    <source>
        <dbReference type="ARBA" id="ARBA00022723"/>
    </source>
</evidence>
<organism evidence="7">
    <name type="scientific">bioreactor metagenome</name>
    <dbReference type="NCBI Taxonomy" id="1076179"/>
    <lineage>
        <taxon>unclassified sequences</taxon>
        <taxon>metagenomes</taxon>
        <taxon>ecological metagenomes</taxon>
    </lineage>
</organism>
<dbReference type="PANTHER" id="PTHR23264">
    <property type="entry name" value="NUCLEOTIDE-BINDING PROTEIN NBP35 YEAST -RELATED"/>
    <property type="match status" value="1"/>
</dbReference>
<dbReference type="GO" id="GO:0005524">
    <property type="term" value="F:ATP binding"/>
    <property type="evidence" value="ECO:0007669"/>
    <property type="project" value="UniProtKB-KW"/>
</dbReference>
<keyword evidence="3" id="KW-0067">ATP-binding</keyword>
<dbReference type="InterPro" id="IPR019591">
    <property type="entry name" value="Mrp/NBP35_ATP-bd"/>
</dbReference>
<dbReference type="GO" id="GO:0051536">
    <property type="term" value="F:iron-sulfur cluster binding"/>
    <property type="evidence" value="ECO:0007669"/>
    <property type="project" value="UniProtKB-KW"/>
</dbReference>
<evidence type="ECO:0000256" key="5">
    <source>
        <dbReference type="ARBA" id="ARBA00023014"/>
    </source>
</evidence>
<dbReference type="GO" id="GO:0016226">
    <property type="term" value="P:iron-sulfur cluster assembly"/>
    <property type="evidence" value="ECO:0007669"/>
    <property type="project" value="InterPro"/>
</dbReference>
<proteinExistence type="inferred from homology"/>
<protein>
    <submittedName>
        <fullName evidence="7">Iron-sulfur cluster carrier protein</fullName>
    </submittedName>
</protein>
<feature type="compositionally biased region" description="Low complexity" evidence="6">
    <location>
        <begin position="1"/>
        <end position="17"/>
    </location>
</feature>